<gene>
    <name evidence="3" type="ORF">H8S76_26935</name>
</gene>
<dbReference type="EMBL" id="JACOOU010000022">
    <property type="protein sequence ID" value="MBC5675861.1"/>
    <property type="molecule type" value="Genomic_DNA"/>
</dbReference>
<accession>A0ABR7FN55</accession>
<protein>
    <submittedName>
        <fullName evidence="3">Uncharacterized protein</fullName>
    </submittedName>
</protein>
<comment type="caution">
    <text evidence="3">The sequence shown here is derived from an EMBL/GenBank/DDBJ whole genome shotgun (WGS) entry which is preliminary data.</text>
</comment>
<feature type="region of interest" description="Disordered" evidence="1">
    <location>
        <begin position="76"/>
        <end position="109"/>
    </location>
</feature>
<sequence>MESLCRDYTTGRTIIIKKQEKTAGREKNNMKNKVITVFLIAILTIATFSGCSDQRADSIPYPDEFIVPKAEKIESSAQDEEKVLQKEKNERSEDATEKSEEIRNKVDAADNTTPHVANNFFDVSGSMRRSAEVVNIHSAASKSEAGFERHYYTLDSKQNLMETDERLSLSGQYGVGAVIDLIGTVDIPTDSNGVNILTTDLQTGTSCTEIGEWLVNTGSTGYTFYVFTMTYDGSLQFRAYTSNSVKEDVSISDCYFSEKEFLMVVFGQNNLVEAFDTRFQSKIGDSLNYDKCHVSLNVKEEQPKSFLELHSSKCFTDNLANITYDGTNYCYGLAEAVTRDTEFTLDNTFVYMKSKKSANADTDAVKAVLYGTSDEGIPEIIKDETKIKVLEFDPESNMYRDSSVGFDVDIESCPNGMKAAEDEELNAELGGNLVAKGPVLAVTAENKALPKGLYAVEVQLVCAATGEAASLQKFAVSHSAGLEEYISALKTECISKKVNGKASTSRYNYVGNPDDSVFTSLLEFERLADELIAAGVESGADNNAITFRLIIDNR</sequence>
<evidence type="ECO:0000313" key="3">
    <source>
        <dbReference type="EMBL" id="MBC5675861.1"/>
    </source>
</evidence>
<evidence type="ECO:0000256" key="1">
    <source>
        <dbReference type="SAM" id="MobiDB-lite"/>
    </source>
</evidence>
<proteinExistence type="predicted"/>
<keyword evidence="2" id="KW-0472">Membrane</keyword>
<organism evidence="3 4">
    <name type="scientific">Blautia celeris</name>
    <dbReference type="NCBI Taxonomy" id="2763026"/>
    <lineage>
        <taxon>Bacteria</taxon>
        <taxon>Bacillati</taxon>
        <taxon>Bacillota</taxon>
        <taxon>Clostridia</taxon>
        <taxon>Lachnospirales</taxon>
        <taxon>Lachnospiraceae</taxon>
        <taxon>Blautia</taxon>
    </lineage>
</organism>
<keyword evidence="2" id="KW-0812">Transmembrane</keyword>
<keyword evidence="2" id="KW-1133">Transmembrane helix</keyword>
<feature type="transmembrane region" description="Helical" evidence="2">
    <location>
        <begin position="34"/>
        <end position="50"/>
    </location>
</feature>
<dbReference type="RefSeq" id="WP_186971207.1">
    <property type="nucleotide sequence ID" value="NZ_JACOOU010000022.1"/>
</dbReference>
<keyword evidence="4" id="KW-1185">Reference proteome</keyword>
<feature type="compositionally biased region" description="Basic and acidic residues" evidence="1">
    <location>
        <begin position="76"/>
        <end position="108"/>
    </location>
</feature>
<reference evidence="3 4" key="1">
    <citation type="submission" date="2020-08" db="EMBL/GenBank/DDBJ databases">
        <title>Genome public.</title>
        <authorList>
            <person name="Liu C."/>
            <person name="Sun Q."/>
        </authorList>
    </citation>
    <scope>NUCLEOTIDE SEQUENCE [LARGE SCALE GENOMIC DNA]</scope>
    <source>
        <strain evidence="3 4">NSJ-34</strain>
    </source>
</reference>
<name>A0ABR7FN55_9FIRM</name>
<dbReference type="Proteomes" id="UP000654573">
    <property type="component" value="Unassembled WGS sequence"/>
</dbReference>
<evidence type="ECO:0000256" key="2">
    <source>
        <dbReference type="SAM" id="Phobius"/>
    </source>
</evidence>
<evidence type="ECO:0000313" key="4">
    <source>
        <dbReference type="Proteomes" id="UP000654573"/>
    </source>
</evidence>